<reference key="1">
    <citation type="submission" date="2009-08" db="EMBL/GenBank/DDBJ databases">
        <title>The genome sequence of Spirochaeta thermophila DSM6192.</title>
        <authorList>
            <person name="Angelov A."/>
            <person name="Mientus M."/>
            <person name="Wittenberg S."/>
            <person name="Lehmann R."/>
            <person name="Liesegang H."/>
            <person name="Daniel R."/>
            <person name="Liebl W."/>
        </authorList>
    </citation>
    <scope>NUCLEOTIDE SEQUENCE</scope>
    <source>
        <strain>DSM 6192</strain>
    </source>
</reference>
<dbReference type="Pfam" id="PF05437">
    <property type="entry name" value="AzlD"/>
    <property type="match status" value="1"/>
</dbReference>
<feature type="transmembrane region" description="Helical" evidence="1">
    <location>
        <begin position="35"/>
        <end position="57"/>
    </location>
</feature>
<dbReference type="EMBL" id="CP001698">
    <property type="protein sequence ID" value="ADN01610.1"/>
    <property type="molecule type" value="Genomic_DNA"/>
</dbReference>
<evidence type="ECO:0000256" key="1">
    <source>
        <dbReference type="SAM" id="Phobius"/>
    </source>
</evidence>
<evidence type="ECO:0000313" key="3">
    <source>
        <dbReference type="Proteomes" id="UP000001296"/>
    </source>
</evidence>
<evidence type="ECO:0000313" key="2">
    <source>
        <dbReference type="EMBL" id="ADN01610.1"/>
    </source>
</evidence>
<dbReference type="HOGENOM" id="CLU_172997_0_0_12"/>
<accession>E0RR32</accession>
<dbReference type="KEGG" id="sta:STHERM_c06510"/>
<feature type="transmembrane region" description="Helical" evidence="1">
    <location>
        <begin position="6"/>
        <end position="23"/>
    </location>
</feature>
<evidence type="ECO:0008006" key="4">
    <source>
        <dbReference type="Google" id="ProtNLM"/>
    </source>
</evidence>
<dbReference type="AlphaFoldDB" id="E0RR32"/>
<dbReference type="RefSeq" id="WP_013313451.1">
    <property type="nucleotide sequence ID" value="NC_014484.1"/>
</dbReference>
<name>E0RR32_WINT6</name>
<keyword evidence="1" id="KW-0472">Membrane</keyword>
<organism evidence="2 3">
    <name type="scientific">Winmispira thermophila (strain ATCC 49972 / DSM 6192 / RI 19.B1)</name>
    <name type="common">Spirochaeta thermophila</name>
    <dbReference type="NCBI Taxonomy" id="665571"/>
    <lineage>
        <taxon>Bacteria</taxon>
        <taxon>Pseudomonadati</taxon>
        <taxon>Spirochaetota</taxon>
        <taxon>Spirochaetia</taxon>
        <taxon>Winmispirales</taxon>
        <taxon>Winmispiraceae</taxon>
        <taxon>Winmispira</taxon>
    </lineage>
</organism>
<dbReference type="PaxDb" id="665571-STHERM_c06510"/>
<proteinExistence type="predicted"/>
<keyword evidence="1" id="KW-0812">Transmembrane</keyword>
<sequence>MDRYGAILLVAVGTYLIRLLPFFRKGGTGEGMERVLKDSAAAVMAALWISSFVSLPLEGWSLVRDGLALLGVGGSYLLWGRMGVSVLVGVGLHALLSLWRG</sequence>
<dbReference type="Proteomes" id="UP000001296">
    <property type="component" value="Chromosome"/>
</dbReference>
<reference evidence="2 3" key="2">
    <citation type="journal article" date="2010" name="J. Bacteriol.">
        <title>Genome sequence of the polysaccharide-degrading, thermophilic anaerobe Spirochaeta thermophila DSM 6192.</title>
        <authorList>
            <person name="Angelov A."/>
            <person name="Liebl S."/>
            <person name="Ballschmiter M."/>
            <person name="Bomeke M."/>
            <person name="Lehmann R."/>
            <person name="Liesegang H."/>
            <person name="Daniel R."/>
            <person name="Liebl W."/>
        </authorList>
    </citation>
    <scope>NUCLEOTIDE SEQUENCE [LARGE SCALE GENOMIC DNA]</scope>
    <source>
        <strain evidence="3">ATCC 49972 / DSM 6192 / RI 19.B1</strain>
    </source>
</reference>
<feature type="transmembrane region" description="Helical" evidence="1">
    <location>
        <begin position="77"/>
        <end position="99"/>
    </location>
</feature>
<dbReference type="InterPro" id="IPR008407">
    <property type="entry name" value="Brnchd-chn_aa_trnsp_AzlD"/>
</dbReference>
<gene>
    <name evidence="2" type="ordered locus">STHERM_c06510</name>
</gene>
<keyword evidence="1" id="KW-1133">Transmembrane helix</keyword>
<protein>
    <recommendedName>
        <fullName evidence="4">Branched-chain amino acid transport</fullName>
    </recommendedName>
</protein>